<gene>
    <name evidence="7" type="ORF">ACFQDH_17025</name>
</gene>
<organism evidence="7 8">
    <name type="scientific">Flexivirga alba</name>
    <dbReference type="NCBI Taxonomy" id="702742"/>
    <lineage>
        <taxon>Bacteria</taxon>
        <taxon>Bacillati</taxon>
        <taxon>Actinomycetota</taxon>
        <taxon>Actinomycetes</taxon>
        <taxon>Micrococcales</taxon>
        <taxon>Dermacoccaceae</taxon>
        <taxon>Flexivirga</taxon>
    </lineage>
</organism>
<feature type="coiled-coil region" evidence="4">
    <location>
        <begin position="281"/>
        <end position="308"/>
    </location>
</feature>
<dbReference type="PANTHER" id="PTHR32114">
    <property type="entry name" value="ABC TRANSPORTER ABCH.3"/>
    <property type="match status" value="1"/>
</dbReference>
<accession>A0ABW2AJ80</accession>
<dbReference type="Proteomes" id="UP001596298">
    <property type="component" value="Unassembled WGS sequence"/>
</dbReference>
<dbReference type="Pfam" id="PF13476">
    <property type="entry name" value="AAA_23"/>
    <property type="match status" value="1"/>
</dbReference>
<comment type="similarity">
    <text evidence="1">Belongs to the SMC family. SbcC subfamily.</text>
</comment>
<dbReference type="RefSeq" id="WP_382403585.1">
    <property type="nucleotide sequence ID" value="NZ_JBHSWH010000001.1"/>
</dbReference>
<evidence type="ECO:0000256" key="4">
    <source>
        <dbReference type="SAM" id="Coils"/>
    </source>
</evidence>
<comment type="subunit">
    <text evidence="2">Heterodimer of SbcC and SbcD.</text>
</comment>
<evidence type="ECO:0000256" key="5">
    <source>
        <dbReference type="SAM" id="MobiDB-lite"/>
    </source>
</evidence>
<proteinExistence type="inferred from homology"/>
<evidence type="ECO:0000256" key="2">
    <source>
        <dbReference type="ARBA" id="ARBA00011322"/>
    </source>
</evidence>
<dbReference type="InterPro" id="IPR027417">
    <property type="entry name" value="P-loop_NTPase"/>
</dbReference>
<keyword evidence="4" id="KW-0175">Coiled coil</keyword>
<reference evidence="8" key="1">
    <citation type="journal article" date="2019" name="Int. J. Syst. Evol. Microbiol.">
        <title>The Global Catalogue of Microorganisms (GCM) 10K type strain sequencing project: providing services to taxonomists for standard genome sequencing and annotation.</title>
        <authorList>
            <consortium name="The Broad Institute Genomics Platform"/>
            <consortium name="The Broad Institute Genome Sequencing Center for Infectious Disease"/>
            <person name="Wu L."/>
            <person name="Ma J."/>
        </authorList>
    </citation>
    <scope>NUCLEOTIDE SEQUENCE [LARGE SCALE GENOMIC DNA]</scope>
    <source>
        <strain evidence="8">CCUG 58127</strain>
    </source>
</reference>
<dbReference type="InterPro" id="IPR038729">
    <property type="entry name" value="Rad50/SbcC_AAA"/>
</dbReference>
<protein>
    <recommendedName>
        <fullName evidence="3">Nuclease SbcCD subunit C</fullName>
    </recommendedName>
</protein>
<evidence type="ECO:0000313" key="7">
    <source>
        <dbReference type="EMBL" id="MFC6706911.1"/>
    </source>
</evidence>
<keyword evidence="8" id="KW-1185">Reference proteome</keyword>
<dbReference type="EMBL" id="JBHSWH010000001">
    <property type="protein sequence ID" value="MFC6706911.1"/>
    <property type="molecule type" value="Genomic_DNA"/>
</dbReference>
<dbReference type="PANTHER" id="PTHR32114:SF2">
    <property type="entry name" value="ABC TRANSPORTER ABCH.3"/>
    <property type="match status" value="1"/>
</dbReference>
<evidence type="ECO:0000259" key="6">
    <source>
        <dbReference type="Pfam" id="PF13476"/>
    </source>
</evidence>
<feature type="region of interest" description="Disordered" evidence="5">
    <location>
        <begin position="95"/>
        <end position="122"/>
    </location>
</feature>
<dbReference type="Gene3D" id="3.40.50.300">
    <property type="entry name" value="P-loop containing nucleotide triphosphate hydrolases"/>
    <property type="match status" value="1"/>
</dbReference>
<evidence type="ECO:0000256" key="3">
    <source>
        <dbReference type="ARBA" id="ARBA00013368"/>
    </source>
</evidence>
<dbReference type="SUPFAM" id="SSF52540">
    <property type="entry name" value="P-loop containing nucleoside triphosphate hydrolases"/>
    <property type="match status" value="1"/>
</dbReference>
<evidence type="ECO:0000256" key="1">
    <source>
        <dbReference type="ARBA" id="ARBA00006930"/>
    </source>
</evidence>
<evidence type="ECO:0000313" key="8">
    <source>
        <dbReference type="Proteomes" id="UP001596298"/>
    </source>
</evidence>
<sequence>MRLHRLRLQAFGPFAGAEEIDFDELAAGGLHLIHGPTGAGKTSILDAICFALFAGVPGGRTQGRESLRSDHAAPTVRPEVELEFGVGERRLRVHRSPEHQVPKKRGTGTRAQRGSVTLEERRAGSWQTISTRADEVAQTIGDLLGMGLSQFAQVMLLPQGEFTAFLRAKPDDRGKLLERLFDISDFAAVEQWLTNHRKDLETQAARASTARATLIARAQEILGGVAQDVTLESDDQPAGLDDPNQSGRVLDEIVRDLSGRLTASLAESDAASGRVEQLRVRLASEQAMAALQRQARAAQQTLDRVAEQATAVSAARDRLMLAERAQRCGSAIAAVSRRRSTHRTTLLAAEAERDQLTRLVPWAIPEPRDDAGLTDTALRPLIERAAAGSVALSGHAELQRQQLTLETALQTATVQLASAERQATDRQKAIEAAEVQLAQLAERRSSLLPEAAAEPHWAQFLEDVERAGRALEAAITDLDSATSAHQRHQRAQHTWTQAEQEVIRLRSARLAGIAAELADQLIDGDPCPVCGSADHPHTAQPAANHVDAERLSTAEEAAAAALTVANGAASRWSAAVGRAQTTCGTAFETLSLLERSCAAGAADDDAAQAEAADGGAAAEPDPTAEVTALRSELLAAVNDSRAHAGELATRLTADPPVLDIALPGLLGEISAVVSDSRATVRRRAAETASAVQQLQVREKQLHAFEAELRTAQDAASTAAEAARLGAARVESLDGQATAARDRIDEVLREHAESCGCTANATPVRAHARCVDQLDRLAARAADQRTTFAELATARDELASLLKQAHFADAESATQAMLSESDAETLRSMVSTAETDAAKASGVLEQAEVAAAIDAPARRSTRSRKSCSPPRSWRAIPMTLWARSVAPSAACNASRPS</sequence>
<feature type="coiled-coil region" evidence="4">
    <location>
        <begin position="416"/>
        <end position="443"/>
    </location>
</feature>
<feature type="coiled-coil region" evidence="4">
    <location>
        <begin position="694"/>
        <end position="749"/>
    </location>
</feature>
<name>A0ABW2AJ80_9MICO</name>
<feature type="domain" description="Rad50/SbcC-type AAA" evidence="6">
    <location>
        <begin position="5"/>
        <end position="183"/>
    </location>
</feature>
<comment type="caution">
    <text evidence="7">The sequence shown here is derived from an EMBL/GenBank/DDBJ whole genome shotgun (WGS) entry which is preliminary data.</text>
</comment>